<dbReference type="GO" id="GO:0005985">
    <property type="term" value="P:sucrose metabolic process"/>
    <property type="evidence" value="ECO:0007669"/>
    <property type="project" value="UniProtKB-UniRule"/>
</dbReference>
<dbReference type="EC" id="2.4.1.13" evidence="2 7"/>
<protein>
    <recommendedName>
        <fullName evidence="3 7">Sucrose synthase</fullName>
        <ecNumber evidence="2 7">2.4.1.13</ecNumber>
    </recommendedName>
</protein>
<reference evidence="12 13" key="1">
    <citation type="submission" date="2020-08" db="EMBL/GenBank/DDBJ databases">
        <title>Genomic Encyclopedia of Type Strains, Phase IV (KMG-IV): sequencing the most valuable type-strain genomes for metagenomic binning, comparative biology and taxonomic classification.</title>
        <authorList>
            <person name="Goeker M."/>
        </authorList>
    </citation>
    <scope>NUCLEOTIDE SEQUENCE [LARGE SCALE GENOMIC DNA]</scope>
    <source>
        <strain evidence="12 13">DSM 22071</strain>
    </source>
</reference>
<comment type="caution">
    <text evidence="12">The sequence shown here is derived from an EMBL/GenBank/DDBJ whole genome shotgun (WGS) entry which is preliminary data.</text>
</comment>
<dbReference type="Gene3D" id="3.40.50.2000">
    <property type="entry name" value="Glycogen Phosphorylase B"/>
    <property type="match status" value="2"/>
</dbReference>
<dbReference type="Pfam" id="PF24861">
    <property type="entry name" value="SUS_N"/>
    <property type="match status" value="1"/>
</dbReference>
<evidence type="ECO:0000256" key="5">
    <source>
        <dbReference type="ARBA" id="ARBA00022679"/>
    </source>
</evidence>
<dbReference type="AlphaFoldDB" id="A0A7W8DGP0"/>
<dbReference type="Pfam" id="PF00534">
    <property type="entry name" value="Glycos_transf_1"/>
    <property type="match status" value="1"/>
</dbReference>
<dbReference type="Proteomes" id="UP000528322">
    <property type="component" value="Unassembled WGS sequence"/>
</dbReference>
<gene>
    <name evidence="12" type="ORF">HNR37_000884</name>
</gene>
<evidence type="ECO:0000313" key="13">
    <source>
        <dbReference type="Proteomes" id="UP000528322"/>
    </source>
</evidence>
<dbReference type="EMBL" id="JACHID010000004">
    <property type="protein sequence ID" value="MBB5021572.1"/>
    <property type="molecule type" value="Genomic_DNA"/>
</dbReference>
<dbReference type="Pfam" id="PF24862">
    <property type="entry name" value="SUS_EPBD"/>
    <property type="match status" value="1"/>
</dbReference>
<dbReference type="NCBIfam" id="TIGR02470">
    <property type="entry name" value="sucr_synth"/>
    <property type="match status" value="1"/>
</dbReference>
<proteinExistence type="inferred from homology"/>
<dbReference type="PANTHER" id="PTHR45839">
    <property type="match status" value="1"/>
</dbReference>
<dbReference type="RefSeq" id="WP_183730492.1">
    <property type="nucleotide sequence ID" value="NZ_JACHID010000004.1"/>
</dbReference>
<keyword evidence="5 12" id="KW-0808">Transferase</keyword>
<evidence type="ECO:0000259" key="10">
    <source>
        <dbReference type="Pfam" id="PF24861"/>
    </source>
</evidence>
<keyword evidence="13" id="KW-1185">Reference proteome</keyword>
<evidence type="ECO:0000256" key="7">
    <source>
        <dbReference type="NCBIfam" id="TIGR02470"/>
    </source>
</evidence>
<evidence type="ECO:0000259" key="11">
    <source>
        <dbReference type="Pfam" id="PF24862"/>
    </source>
</evidence>
<sequence length="792" mass="91668">MRDLKARIDSIKGDLFLFFRTIKELDKPLVLCTEVQKAYAEFVPQLQHHNADMDDFIQCVQELIVYPPQIYCAVRSDIGKWFFVAFDLDALQYTLVKKSTFLSFKEQLVGVSPSGQWRLRLDVKPFNKDFPKVEDKKDIGRGIEYLNQHLSSYFSDHNEEQEHLLEFLTLHHYNGMQLLVSPRIENLAQLRQAVTDALQVLSRHEDETEYARLANDLHSLGFEPGWGRNAGIIRTTMGLLQDILHDPEPAKIEAFLSNVPMIFRVLIVSPHGFFGQSKVLGYPDTGGQVVYILDQVRALEAKMRENVYNQGLEIEPEVLVLTRLIPEAQGTTCDQRLEPIWGTRNAKILRVPFRNDDDEVIPHWISRFHIWPHLERFAFDAINEIKSEIGNRPDLIIGNYSDGNLVATLISQTLKVTQCTIAHALEKSKYLYSDLYWQDNEEEYHFSSQFTADLIGMNSADFIIASTYQEIAGNQSSIGQYESYKTFTLPGLYQVVNGIDIYDTKFNIISPGANADVFFPYTHHEQRQPILHREIEELLYGFPDDTSRGHLQDQQKPIIFSIARLDRVKNLTGLARWFASSEELRRRANLVLIAGHVNKEYSQDEEERAQIDLMHEIFDTWQLDGQARWLGIQLEKQMTGELYRYIADGRGVFVQPALFEAFGLTVIEAMTTGLPVFATRFGGPLEIIEPGVCGFHLDPTNDAQSTETILDFFQSVDNDPEYWHRISEQAIARVEERYNWPHYVNRLMTLAKVYGFWKHMTNNDREEIRRYVEMFYGLMYRPLVEKYVRSCV</sequence>
<evidence type="ECO:0000259" key="9">
    <source>
        <dbReference type="Pfam" id="PF00862"/>
    </source>
</evidence>
<feature type="domain" description="Sucrose synthase first GT-B" evidence="9">
    <location>
        <begin position="251"/>
        <end position="540"/>
    </location>
</feature>
<dbReference type="Gene3D" id="1.20.120.1230">
    <property type="match status" value="1"/>
</dbReference>
<comment type="catalytic activity">
    <reaction evidence="6">
        <text>an NDP-alpha-D-glucose + D-fructose = a ribonucleoside 5'-diphosphate + sucrose + H(+)</text>
        <dbReference type="Rhea" id="RHEA:16241"/>
        <dbReference type="ChEBI" id="CHEBI:15378"/>
        <dbReference type="ChEBI" id="CHEBI:17992"/>
        <dbReference type="ChEBI" id="CHEBI:37721"/>
        <dbReference type="ChEBI" id="CHEBI:57930"/>
        <dbReference type="ChEBI" id="CHEBI:76533"/>
        <dbReference type="EC" id="2.4.1.13"/>
    </reaction>
</comment>
<feature type="domain" description="Sucrose synthase EPBD" evidence="11">
    <location>
        <begin position="141"/>
        <end position="228"/>
    </location>
</feature>
<evidence type="ECO:0000259" key="8">
    <source>
        <dbReference type="Pfam" id="PF00534"/>
    </source>
</evidence>
<dbReference type="InterPro" id="IPR001296">
    <property type="entry name" value="Glyco_trans_1"/>
</dbReference>
<dbReference type="Pfam" id="PF00862">
    <property type="entry name" value="GT-B_Sucrose_synth"/>
    <property type="match status" value="1"/>
</dbReference>
<dbReference type="PANTHER" id="PTHR45839:SF7">
    <property type="entry name" value="SUCROSE SYNTHASE 1"/>
    <property type="match status" value="1"/>
</dbReference>
<dbReference type="InterPro" id="IPR012820">
    <property type="entry name" value="Sucrose_synthase_pln/cyn"/>
</dbReference>
<dbReference type="Gene3D" id="3.10.450.330">
    <property type="match status" value="1"/>
</dbReference>
<evidence type="ECO:0000256" key="4">
    <source>
        <dbReference type="ARBA" id="ARBA00022676"/>
    </source>
</evidence>
<comment type="similarity">
    <text evidence="1">Belongs to the glycosyltransferase 1 family.</text>
</comment>
<name>A0A7W8DGP0_9BACT</name>
<evidence type="ECO:0000313" key="12">
    <source>
        <dbReference type="EMBL" id="MBB5021572.1"/>
    </source>
</evidence>
<dbReference type="InterPro" id="IPR000368">
    <property type="entry name" value="Sucrose_synth_GT-B1"/>
</dbReference>
<evidence type="ECO:0000256" key="2">
    <source>
        <dbReference type="ARBA" id="ARBA00012540"/>
    </source>
</evidence>
<keyword evidence="4 12" id="KW-0328">Glycosyltransferase</keyword>
<dbReference type="SUPFAM" id="SSF53756">
    <property type="entry name" value="UDP-Glycosyltransferase/glycogen phosphorylase"/>
    <property type="match status" value="1"/>
</dbReference>
<evidence type="ECO:0000256" key="3">
    <source>
        <dbReference type="ARBA" id="ARBA00020955"/>
    </source>
</evidence>
<dbReference type="InterPro" id="IPR056735">
    <property type="entry name" value="SUS_N"/>
</dbReference>
<feature type="domain" description="Sucrose synthase N-terminal" evidence="10">
    <location>
        <begin position="7"/>
        <end position="106"/>
    </location>
</feature>
<organism evidence="12 13">
    <name type="scientific">Desulfurispira natronophila</name>
    <dbReference type="NCBI Taxonomy" id="682562"/>
    <lineage>
        <taxon>Bacteria</taxon>
        <taxon>Pseudomonadati</taxon>
        <taxon>Chrysiogenota</taxon>
        <taxon>Chrysiogenia</taxon>
        <taxon>Chrysiogenales</taxon>
        <taxon>Chrysiogenaceae</taxon>
        <taxon>Desulfurispira</taxon>
    </lineage>
</organism>
<evidence type="ECO:0000256" key="1">
    <source>
        <dbReference type="ARBA" id="ARBA00006530"/>
    </source>
</evidence>
<dbReference type="InterPro" id="IPR056736">
    <property type="entry name" value="SUS_EPBD"/>
</dbReference>
<feature type="domain" description="Glycosyl transferase family 1" evidence="8">
    <location>
        <begin position="548"/>
        <end position="730"/>
    </location>
</feature>
<evidence type="ECO:0000256" key="6">
    <source>
        <dbReference type="ARBA" id="ARBA00049030"/>
    </source>
</evidence>
<accession>A0A7W8DGP0</accession>
<dbReference type="GO" id="GO:0016157">
    <property type="term" value="F:sucrose synthase activity"/>
    <property type="evidence" value="ECO:0007669"/>
    <property type="project" value="UniProtKB-UniRule"/>
</dbReference>